<gene>
    <name evidence="2" type="ORF">SAMN06295970_10376</name>
</gene>
<keyword evidence="3" id="KW-1185">Reference proteome</keyword>
<proteinExistence type="predicted"/>
<name>A0ABY1PXA6_9BURK</name>
<evidence type="ECO:0000313" key="2">
    <source>
        <dbReference type="EMBL" id="SMP51877.1"/>
    </source>
</evidence>
<evidence type="ECO:0000259" key="1">
    <source>
        <dbReference type="Pfam" id="PF03713"/>
    </source>
</evidence>
<protein>
    <recommendedName>
        <fullName evidence="1">DUF305 domain-containing protein</fullName>
    </recommendedName>
</protein>
<accession>A0ABY1PXA6</accession>
<organism evidence="2 3">
    <name type="scientific">Noviherbaspirillum suwonense</name>
    <dbReference type="NCBI Taxonomy" id="1224511"/>
    <lineage>
        <taxon>Bacteria</taxon>
        <taxon>Pseudomonadati</taxon>
        <taxon>Pseudomonadota</taxon>
        <taxon>Betaproteobacteria</taxon>
        <taxon>Burkholderiales</taxon>
        <taxon>Oxalobacteraceae</taxon>
        <taxon>Noviherbaspirillum</taxon>
    </lineage>
</organism>
<sequence length="121" mass="14067">MSRQANRSQREEILKAQKFLHDWYGINYTPQLQGQGRQAIQQLEQTPAGAEFNRTFLQTFSNHHYRALFPSLACQVKRNIDHDGLERYCSGIVHAQTNQINDMREMLCKKFPSAISCQPQI</sequence>
<reference evidence="2 3" key="1">
    <citation type="submission" date="2017-05" db="EMBL/GenBank/DDBJ databases">
        <authorList>
            <person name="Varghese N."/>
            <person name="Submissions S."/>
        </authorList>
    </citation>
    <scope>NUCLEOTIDE SEQUENCE [LARGE SCALE GENOMIC DNA]</scope>
    <source>
        <strain evidence="2 3">DSM 26001</strain>
    </source>
</reference>
<dbReference type="EMBL" id="FXUL01000003">
    <property type="protein sequence ID" value="SMP51877.1"/>
    <property type="molecule type" value="Genomic_DNA"/>
</dbReference>
<dbReference type="InterPro" id="IPR012347">
    <property type="entry name" value="Ferritin-like"/>
</dbReference>
<dbReference type="Pfam" id="PF03713">
    <property type="entry name" value="DUF305"/>
    <property type="match status" value="1"/>
</dbReference>
<dbReference type="Proteomes" id="UP001158049">
    <property type="component" value="Unassembled WGS sequence"/>
</dbReference>
<comment type="caution">
    <text evidence="2">The sequence shown here is derived from an EMBL/GenBank/DDBJ whole genome shotgun (WGS) entry which is preliminary data.</text>
</comment>
<evidence type="ECO:0000313" key="3">
    <source>
        <dbReference type="Proteomes" id="UP001158049"/>
    </source>
</evidence>
<dbReference type="InterPro" id="IPR005183">
    <property type="entry name" value="DUF305_CopM-like"/>
</dbReference>
<dbReference type="Gene3D" id="1.20.1260.10">
    <property type="match status" value="1"/>
</dbReference>
<feature type="domain" description="DUF305" evidence="1">
    <location>
        <begin position="4"/>
        <end position="107"/>
    </location>
</feature>